<dbReference type="SMART" id="SM00368">
    <property type="entry name" value="LRR_RI"/>
    <property type="match status" value="4"/>
</dbReference>
<dbReference type="GO" id="GO:0006913">
    <property type="term" value="P:nucleocytoplasmic transport"/>
    <property type="evidence" value="ECO:0007669"/>
    <property type="project" value="TreeGrafter"/>
</dbReference>
<comment type="caution">
    <text evidence="5">The sequence shown here is derived from an EMBL/GenBank/DDBJ whole genome shotgun (WGS) entry which is preliminary data.</text>
</comment>
<evidence type="ECO:0000256" key="3">
    <source>
        <dbReference type="ARBA" id="ARBA00022737"/>
    </source>
</evidence>
<feature type="region of interest" description="Disordered" evidence="4">
    <location>
        <begin position="135"/>
        <end position="238"/>
    </location>
</feature>
<gene>
    <name evidence="5" type="ORF">TrRE_jg7197</name>
</gene>
<feature type="non-terminal residue" evidence="5">
    <location>
        <position position="850"/>
    </location>
</feature>
<protein>
    <submittedName>
        <fullName evidence="5">Uncharacterized protein</fullName>
    </submittedName>
</protein>
<keyword evidence="3" id="KW-0677">Repeat</keyword>
<dbReference type="InterPro" id="IPR001611">
    <property type="entry name" value="Leu-rich_rpt"/>
</dbReference>
<dbReference type="Proteomes" id="UP001165082">
    <property type="component" value="Unassembled WGS sequence"/>
</dbReference>
<reference evidence="5" key="1">
    <citation type="submission" date="2022-07" db="EMBL/GenBank/DDBJ databases">
        <title>Genome analysis of Parmales, a sister group of diatoms, reveals the evolutionary specialization of diatoms from phago-mixotrophs to photoautotrophs.</title>
        <authorList>
            <person name="Ban H."/>
            <person name="Sato S."/>
            <person name="Yoshikawa S."/>
            <person name="Kazumasa Y."/>
            <person name="Nakamura Y."/>
            <person name="Ichinomiya M."/>
            <person name="Saitoh K."/>
            <person name="Sato N."/>
            <person name="Blanc-Mathieu R."/>
            <person name="Endo H."/>
            <person name="Kuwata A."/>
            <person name="Ogata H."/>
        </authorList>
    </citation>
    <scope>NUCLEOTIDE SEQUENCE</scope>
</reference>
<keyword evidence="6" id="KW-1185">Reference proteome</keyword>
<sequence>MLETQSKEEILGINWGRPRTSRQLLKIDIYTAQGLHRGFNTRTIEGMAHVIKTQTALRGSSYVQKLLLEAVKSEKIASQLQETFSCLLDGAAMKEATKSWQTSHPNVELGMYISNEVASGKTSALAGAKHMVAQLRKAADDQSHHRSPKSKLPPTFFARQDTTDVVKTRKSTNFQKSHPHLPRQLTRHLSSFGPEDEGRKEQGVIDSPKSGRRTSSVISNASGGGAEIDDGGNDLDDLLFDESSEEEEEGNTEYGVQLADMKLLNGDEEAVKVAGLYRASCDRRRTHPIKKIVLNLTKEKCDMSRVELRSHDLQPICDIMSRLNHIRQLDLSYNALGPAGALLLAEGMKGNLRRLTSLNLEGNSMGEKAGVQICSGVKGMHALKTFNIARNKIGDDSVVALGASCSTKCRDMVLDISYNFVGDVGFEGIVKLVVEKVTDLNAEWNNVGAKGTKKLGEAASKECRLTSLNLSSNPLYTPGLLPLLSLALIHPTLQSLRVSNTSIDSTGGWCAVKSMSLAGLRRMELDGNVIGEEVAFLYLAYVRESCSDPAISPKRSPKRLSTKGGGGRSRARTRTISNEIHKCEFSYTLTPISSETVYNLEDPSLTLELSNVWEHFVGTYVTSLCQAHRSHKVISSFIDGVIFNPNRIAALPHEGSLSMVLEHSVGAARSAVIGRHEGVKMRLDLSNERDREVGISQLIKHLELRMDGGPKNASNAIGLKTSDGGQAMYVSDVKLDGRGVKVGGRGWFKNHKSGILEYKLNESYLRMNSEIRGKKECEIIIADVRGRRGVFLHSLTIDGTNVGAEELERRVEEGVGINGKSEWKTKLEIRCPDYVKNSNPLMAEDEEEEG</sequence>
<evidence type="ECO:0000256" key="1">
    <source>
        <dbReference type="ARBA" id="ARBA00022468"/>
    </source>
</evidence>
<keyword evidence="1" id="KW-0343">GTPase activation</keyword>
<name>A0A9W7KSZ3_9STRA</name>
<dbReference type="SUPFAM" id="SSF52047">
    <property type="entry name" value="RNI-like"/>
    <property type="match status" value="1"/>
</dbReference>
<evidence type="ECO:0000313" key="5">
    <source>
        <dbReference type="EMBL" id="GMI10457.1"/>
    </source>
</evidence>
<proteinExistence type="predicted"/>
<organism evidence="5 6">
    <name type="scientific">Triparma retinervis</name>
    <dbReference type="NCBI Taxonomy" id="2557542"/>
    <lineage>
        <taxon>Eukaryota</taxon>
        <taxon>Sar</taxon>
        <taxon>Stramenopiles</taxon>
        <taxon>Ochrophyta</taxon>
        <taxon>Bolidophyceae</taxon>
        <taxon>Parmales</taxon>
        <taxon>Triparmaceae</taxon>
        <taxon>Triparma</taxon>
    </lineage>
</organism>
<dbReference type="GO" id="GO:0005829">
    <property type="term" value="C:cytosol"/>
    <property type="evidence" value="ECO:0007669"/>
    <property type="project" value="TreeGrafter"/>
</dbReference>
<dbReference type="OrthoDB" id="120976at2759"/>
<evidence type="ECO:0000256" key="2">
    <source>
        <dbReference type="ARBA" id="ARBA00022614"/>
    </source>
</evidence>
<dbReference type="InterPro" id="IPR027038">
    <property type="entry name" value="RanGap"/>
</dbReference>
<accession>A0A9W7KSZ3</accession>
<evidence type="ECO:0000313" key="6">
    <source>
        <dbReference type="Proteomes" id="UP001165082"/>
    </source>
</evidence>
<dbReference type="Pfam" id="PF13516">
    <property type="entry name" value="LRR_6"/>
    <property type="match status" value="2"/>
</dbReference>
<dbReference type="PANTHER" id="PTHR24113:SF12">
    <property type="entry name" value="RAN GTPASE-ACTIVATING PROTEIN 1"/>
    <property type="match status" value="1"/>
</dbReference>
<dbReference type="Gene3D" id="3.80.10.10">
    <property type="entry name" value="Ribonuclease Inhibitor"/>
    <property type="match status" value="1"/>
</dbReference>
<dbReference type="InterPro" id="IPR032675">
    <property type="entry name" value="LRR_dom_sf"/>
</dbReference>
<evidence type="ECO:0000256" key="4">
    <source>
        <dbReference type="SAM" id="MobiDB-lite"/>
    </source>
</evidence>
<feature type="region of interest" description="Disordered" evidence="4">
    <location>
        <begin position="548"/>
        <end position="572"/>
    </location>
</feature>
<keyword evidence="2" id="KW-0433">Leucine-rich repeat</keyword>
<dbReference type="EMBL" id="BRXZ01000375">
    <property type="protein sequence ID" value="GMI10457.1"/>
    <property type="molecule type" value="Genomic_DNA"/>
</dbReference>
<dbReference type="GO" id="GO:0005096">
    <property type="term" value="F:GTPase activator activity"/>
    <property type="evidence" value="ECO:0007669"/>
    <property type="project" value="UniProtKB-KW"/>
</dbReference>
<dbReference type="AlphaFoldDB" id="A0A9W7KSZ3"/>
<feature type="compositionally biased region" description="Acidic residues" evidence="4">
    <location>
        <begin position="227"/>
        <end position="238"/>
    </location>
</feature>
<dbReference type="PANTHER" id="PTHR24113">
    <property type="entry name" value="RAN GTPASE-ACTIVATING PROTEIN 1"/>
    <property type="match status" value="1"/>
</dbReference>
<dbReference type="GO" id="GO:0031267">
    <property type="term" value="F:small GTPase binding"/>
    <property type="evidence" value="ECO:0007669"/>
    <property type="project" value="TreeGrafter"/>
</dbReference>
<dbReference type="GO" id="GO:0048471">
    <property type="term" value="C:perinuclear region of cytoplasm"/>
    <property type="evidence" value="ECO:0007669"/>
    <property type="project" value="TreeGrafter"/>
</dbReference>
<dbReference type="GO" id="GO:0005634">
    <property type="term" value="C:nucleus"/>
    <property type="evidence" value="ECO:0007669"/>
    <property type="project" value="TreeGrafter"/>
</dbReference>